<comment type="caution">
    <text evidence="1">The sequence shown here is derived from an EMBL/GenBank/DDBJ whole genome shotgun (WGS) entry which is preliminary data.</text>
</comment>
<dbReference type="RefSeq" id="WP_128410513.1">
    <property type="nucleotide sequence ID" value="NZ_SBHX01000027.1"/>
</dbReference>
<proteinExistence type="predicted"/>
<accession>A0A444I3F4</accession>
<gene>
    <name evidence="1" type="ORF">EHI47_11760</name>
</gene>
<protein>
    <recommendedName>
        <fullName evidence="3">Baseplate protein J-like domain-containing protein</fullName>
    </recommendedName>
</protein>
<organism evidence="1 2">
    <name type="scientific">Rhizobium leguminosarum</name>
    <dbReference type="NCBI Taxonomy" id="384"/>
    <lineage>
        <taxon>Bacteria</taxon>
        <taxon>Pseudomonadati</taxon>
        <taxon>Pseudomonadota</taxon>
        <taxon>Alphaproteobacteria</taxon>
        <taxon>Hyphomicrobiales</taxon>
        <taxon>Rhizobiaceae</taxon>
        <taxon>Rhizobium/Agrobacterium group</taxon>
        <taxon>Rhizobium</taxon>
    </lineage>
</organism>
<sequence length="297" mass="31823">MTDYGVLPTGFSRKPLTTILAEIEAALITEFGPGVIQTPQSPLGQVNGVFSEGAAKTWELSEDIYQSLDPDQAEGIRLDILGRIRRIARAAGEADEAYRRAITNEGQARIDMQDISRTIAAIDGVTYSHVWVNDTGAMDANGMPAGSICIAVTGGDDAEIAAAIRQYIVPGVTQFGTTAIESVVDGYCRTFRILRPIDVSVELEVTVRPFKDNLGCPPPSATAIKTTLLNGLFLLNGDDVTFYRVRSVIEAAFTNVEVLTINGSRDGIPQSDNTDVVIGFIERASLSSDNLVITPVA</sequence>
<dbReference type="Proteomes" id="UP000283817">
    <property type="component" value="Unassembled WGS sequence"/>
</dbReference>
<evidence type="ECO:0008006" key="3">
    <source>
        <dbReference type="Google" id="ProtNLM"/>
    </source>
</evidence>
<evidence type="ECO:0000313" key="1">
    <source>
        <dbReference type="EMBL" id="RWX32051.1"/>
    </source>
</evidence>
<reference evidence="1 2" key="1">
    <citation type="submission" date="2019-01" db="EMBL/GenBank/DDBJ databases">
        <title>RHIZO-ID as a novel technology for direct rhizobia identification.</title>
        <authorList>
            <person name="De Meyer S.E."/>
        </authorList>
    </citation>
    <scope>NUCLEOTIDE SEQUENCE [LARGE SCALE GENOMIC DNA]</scope>
    <source>
        <strain evidence="1 2">WSM448</strain>
    </source>
</reference>
<evidence type="ECO:0000313" key="2">
    <source>
        <dbReference type="Proteomes" id="UP000283817"/>
    </source>
</evidence>
<dbReference type="AlphaFoldDB" id="A0A444I3F4"/>
<dbReference type="EMBL" id="SBHX01000027">
    <property type="protein sequence ID" value="RWX32051.1"/>
    <property type="molecule type" value="Genomic_DNA"/>
</dbReference>
<name>A0A444I3F4_RHILE</name>